<evidence type="ECO:0000313" key="2">
    <source>
        <dbReference type="Proteomes" id="UP000501690"/>
    </source>
</evidence>
<keyword evidence="2" id="KW-1185">Reference proteome</keyword>
<dbReference type="InterPro" id="IPR012340">
    <property type="entry name" value="NA-bd_OB-fold"/>
</dbReference>
<sequence length="146" mass="16604">MLKKSCSDILDLQDKNTVAGNLPKEFEVLIDKTYLFKVECKNDYNSKFDQSFKVKKVCMDEKFIESFTDVEVKSLDLLIKFTEESNDVENLSDHLNTIGSSHVSTKEALINKAVIDVEIDELTRKESSHLDNLSFELATHALVPTL</sequence>
<evidence type="ECO:0000313" key="1">
    <source>
        <dbReference type="EMBL" id="QCE03984.1"/>
    </source>
</evidence>
<dbReference type="Proteomes" id="UP000501690">
    <property type="component" value="Linkage Group LG8"/>
</dbReference>
<proteinExistence type="predicted"/>
<reference evidence="1 2" key="1">
    <citation type="submission" date="2019-04" db="EMBL/GenBank/DDBJ databases">
        <title>An improved genome assembly and genetic linkage map for asparagus bean, Vigna unguiculata ssp. sesquipedialis.</title>
        <authorList>
            <person name="Xia Q."/>
            <person name="Zhang R."/>
            <person name="Dong Y."/>
        </authorList>
    </citation>
    <scope>NUCLEOTIDE SEQUENCE [LARGE SCALE GENOMIC DNA]</scope>
    <source>
        <tissue evidence="1">Leaf</tissue>
    </source>
</reference>
<accession>A0A4D6MT84</accession>
<name>A0A4D6MT84_VIGUN</name>
<dbReference type="AlphaFoldDB" id="A0A4D6MT84"/>
<protein>
    <submittedName>
        <fullName evidence="1">Uncharacterized protein</fullName>
    </submittedName>
</protein>
<dbReference type="EMBL" id="CP039352">
    <property type="protein sequence ID" value="QCE03984.1"/>
    <property type="molecule type" value="Genomic_DNA"/>
</dbReference>
<dbReference type="Gene3D" id="2.40.50.140">
    <property type="entry name" value="Nucleic acid-binding proteins"/>
    <property type="match status" value="1"/>
</dbReference>
<gene>
    <name evidence="1" type="ORF">DEO72_LG8g2016</name>
</gene>
<organism evidence="1 2">
    <name type="scientific">Vigna unguiculata</name>
    <name type="common">Cowpea</name>
    <dbReference type="NCBI Taxonomy" id="3917"/>
    <lineage>
        <taxon>Eukaryota</taxon>
        <taxon>Viridiplantae</taxon>
        <taxon>Streptophyta</taxon>
        <taxon>Embryophyta</taxon>
        <taxon>Tracheophyta</taxon>
        <taxon>Spermatophyta</taxon>
        <taxon>Magnoliopsida</taxon>
        <taxon>eudicotyledons</taxon>
        <taxon>Gunneridae</taxon>
        <taxon>Pentapetalae</taxon>
        <taxon>rosids</taxon>
        <taxon>fabids</taxon>
        <taxon>Fabales</taxon>
        <taxon>Fabaceae</taxon>
        <taxon>Papilionoideae</taxon>
        <taxon>50 kb inversion clade</taxon>
        <taxon>NPAAA clade</taxon>
        <taxon>indigoferoid/millettioid clade</taxon>
        <taxon>Phaseoleae</taxon>
        <taxon>Vigna</taxon>
    </lineage>
</organism>